<keyword evidence="3" id="KW-1185">Reference proteome</keyword>
<evidence type="ECO:0000313" key="2">
    <source>
        <dbReference type="EMBL" id="TIH06483.1"/>
    </source>
</evidence>
<dbReference type="Pfam" id="PF10861">
    <property type="entry name" value="DUF2784"/>
    <property type="match status" value="1"/>
</dbReference>
<evidence type="ECO:0000313" key="3">
    <source>
        <dbReference type="Proteomes" id="UP000307541"/>
    </source>
</evidence>
<keyword evidence="1" id="KW-1133">Transmembrane helix</keyword>
<comment type="caution">
    <text evidence="2">The sequence shown here is derived from an EMBL/GenBank/DDBJ whole genome shotgun (WGS) entry which is preliminary data.</text>
</comment>
<sequence length="123" mass="13752">MFWLALAADGVVVVHLLFILFAVLGGLLVWRWRGLAWLHVPAALWGVLVELMHWPCPLTPLEQSLRLAAGQAGYRGGFVEHYLLPIIYPAGLTPQLQLGLGLFALLLNGLVYGVLLWQRYRQP</sequence>
<feature type="transmembrane region" description="Helical" evidence="1">
    <location>
        <begin position="98"/>
        <end position="117"/>
    </location>
</feature>
<dbReference type="EMBL" id="RFLV01000006">
    <property type="protein sequence ID" value="TIH06483.1"/>
    <property type="molecule type" value="Genomic_DNA"/>
</dbReference>
<dbReference type="Proteomes" id="UP000307541">
    <property type="component" value="Unassembled WGS sequence"/>
</dbReference>
<dbReference type="InterPro" id="IPR021218">
    <property type="entry name" value="DUF2784"/>
</dbReference>
<gene>
    <name evidence="2" type="ORF">D8779_19145</name>
</gene>
<keyword evidence="1" id="KW-0472">Membrane</keyword>
<reference evidence="2 3" key="1">
    <citation type="submission" date="2018-10" db="EMBL/GenBank/DDBJ databases">
        <title>Pseudomonas leptonychotis sp. nov., isolated from Weddell seals in Antarctica.</title>
        <authorList>
            <person name="Novakova D."/>
            <person name="Svec P."/>
            <person name="Kralova S."/>
            <person name="Kristofova L."/>
            <person name="Zeman M."/>
            <person name="Pantucek R."/>
            <person name="Maslanova I."/>
            <person name="Sedlacek I."/>
        </authorList>
    </citation>
    <scope>NUCLEOTIDE SEQUENCE [LARGE SCALE GENOMIC DNA]</scope>
    <source>
        <strain evidence="2 3">CCM 8849</strain>
    </source>
</reference>
<accession>A0A4T1ZQT9</accession>
<organism evidence="2 3">
    <name type="scientific">Pseudomonas leptonychotis</name>
    <dbReference type="NCBI Taxonomy" id="2448482"/>
    <lineage>
        <taxon>Bacteria</taxon>
        <taxon>Pseudomonadati</taxon>
        <taxon>Pseudomonadota</taxon>
        <taxon>Gammaproteobacteria</taxon>
        <taxon>Pseudomonadales</taxon>
        <taxon>Pseudomonadaceae</taxon>
        <taxon>Pseudomonas</taxon>
    </lineage>
</organism>
<dbReference type="OrthoDB" id="370375at2"/>
<keyword evidence="1" id="KW-0812">Transmembrane</keyword>
<dbReference type="RefSeq" id="WP_136666133.1">
    <property type="nucleotide sequence ID" value="NZ_RFLV01000006.1"/>
</dbReference>
<evidence type="ECO:0000256" key="1">
    <source>
        <dbReference type="SAM" id="Phobius"/>
    </source>
</evidence>
<protein>
    <submittedName>
        <fullName evidence="2">DUF2784 domain-containing protein</fullName>
    </submittedName>
</protein>
<proteinExistence type="predicted"/>
<name>A0A4T1ZQT9_9PSED</name>
<dbReference type="AlphaFoldDB" id="A0A4T1ZQT9"/>
<feature type="transmembrane region" description="Helical" evidence="1">
    <location>
        <begin position="36"/>
        <end position="54"/>
    </location>
</feature>
<feature type="transmembrane region" description="Helical" evidence="1">
    <location>
        <begin position="6"/>
        <end position="29"/>
    </location>
</feature>